<evidence type="ECO:0000313" key="4">
    <source>
        <dbReference type="EMBL" id="CAF3546125.1"/>
    </source>
</evidence>
<accession>A0A815D3I8</accession>
<evidence type="ECO:0000256" key="1">
    <source>
        <dbReference type="SAM" id="MobiDB-lite"/>
    </source>
</evidence>
<reference evidence="3" key="1">
    <citation type="submission" date="2021-02" db="EMBL/GenBank/DDBJ databases">
        <authorList>
            <person name="Nowell W R."/>
        </authorList>
    </citation>
    <scope>NUCLEOTIDE SEQUENCE</scope>
</reference>
<feature type="chain" id="PRO_5036227147" evidence="2">
    <location>
        <begin position="20"/>
        <end position="206"/>
    </location>
</feature>
<feature type="compositionally biased region" description="Acidic residues" evidence="1">
    <location>
        <begin position="194"/>
        <end position="206"/>
    </location>
</feature>
<feature type="region of interest" description="Disordered" evidence="1">
    <location>
        <begin position="183"/>
        <end position="206"/>
    </location>
</feature>
<comment type="caution">
    <text evidence="3">The sequence shown here is derived from an EMBL/GenBank/DDBJ whole genome shotgun (WGS) entry which is preliminary data.</text>
</comment>
<proteinExistence type="predicted"/>
<sequence>MWLLITSCIGFLISNLCLATINNDPKNIFYQNKQIQQCNNLGDTCQDNSDCCSDLICYSNQEDDKRCSLVPSHHHHLARRNKEDFVIPPYYNPLNQLYPYGISQPALPFYKAQELKQTHESKKMEWDHCQFHEECEEGHCCYVHFRFRSVPKWFCRPNRNDISELCEPLTKYHSLKDIPAWKQQQQQQQQQQQEVDDEQETTMDTV</sequence>
<keyword evidence="2" id="KW-0732">Signal</keyword>
<dbReference type="EMBL" id="CAJNOG010000550">
    <property type="protein sequence ID" value="CAF1292400.1"/>
    <property type="molecule type" value="Genomic_DNA"/>
</dbReference>
<dbReference type="Proteomes" id="UP000663844">
    <property type="component" value="Unassembled WGS sequence"/>
</dbReference>
<feature type="signal peptide" evidence="2">
    <location>
        <begin position="1"/>
        <end position="19"/>
    </location>
</feature>
<evidence type="ECO:0000313" key="3">
    <source>
        <dbReference type="EMBL" id="CAF1292400.1"/>
    </source>
</evidence>
<evidence type="ECO:0000313" key="5">
    <source>
        <dbReference type="Proteomes" id="UP000663845"/>
    </source>
</evidence>
<name>A0A815D3I8_9BILA</name>
<gene>
    <name evidence="3" type="ORF">JYZ213_LOCUS31848</name>
    <name evidence="4" type="ORF">OXD698_LOCUS3689</name>
</gene>
<dbReference type="Proteomes" id="UP000663845">
    <property type="component" value="Unassembled WGS sequence"/>
</dbReference>
<organism evidence="3 5">
    <name type="scientific">Adineta steineri</name>
    <dbReference type="NCBI Taxonomy" id="433720"/>
    <lineage>
        <taxon>Eukaryota</taxon>
        <taxon>Metazoa</taxon>
        <taxon>Spiralia</taxon>
        <taxon>Gnathifera</taxon>
        <taxon>Rotifera</taxon>
        <taxon>Eurotatoria</taxon>
        <taxon>Bdelloidea</taxon>
        <taxon>Adinetida</taxon>
        <taxon>Adinetidae</taxon>
        <taxon>Adineta</taxon>
    </lineage>
</organism>
<protein>
    <submittedName>
        <fullName evidence="3">Uncharacterized protein</fullName>
    </submittedName>
</protein>
<dbReference type="EMBL" id="CAJOAZ010000133">
    <property type="protein sequence ID" value="CAF3546125.1"/>
    <property type="molecule type" value="Genomic_DNA"/>
</dbReference>
<dbReference type="AlphaFoldDB" id="A0A815D3I8"/>
<evidence type="ECO:0000256" key="2">
    <source>
        <dbReference type="SAM" id="SignalP"/>
    </source>
</evidence>
<feature type="compositionally biased region" description="Low complexity" evidence="1">
    <location>
        <begin position="183"/>
        <end position="193"/>
    </location>
</feature>